<evidence type="ECO:0000313" key="2">
    <source>
        <dbReference type="Proteomes" id="UP000597762"/>
    </source>
</evidence>
<accession>A0A812CW06</accession>
<protein>
    <submittedName>
        <fullName evidence="1">Uncharacterized protein</fullName>
    </submittedName>
</protein>
<sequence length="163" mass="19121">MYRETHRRRLPATHASIPLPTAPCTSAPPPSVFPHANSPNARYLFLEMKQWRQEMREKDGGSDAIDLLFLVYDGEVWSVSMRDIHYLTALLFFVYDDEVWSVSMRDIHYLTDLLFFVYDGECQDMTCFNGDIYYLSYLLFFIYNDYVWSAGTSTSTITHYSLF</sequence>
<organism evidence="1 2">
    <name type="scientific">Acanthosepion pharaonis</name>
    <name type="common">Pharaoh cuttlefish</name>
    <name type="synonym">Sepia pharaonis</name>
    <dbReference type="NCBI Taxonomy" id="158019"/>
    <lineage>
        <taxon>Eukaryota</taxon>
        <taxon>Metazoa</taxon>
        <taxon>Spiralia</taxon>
        <taxon>Lophotrochozoa</taxon>
        <taxon>Mollusca</taxon>
        <taxon>Cephalopoda</taxon>
        <taxon>Coleoidea</taxon>
        <taxon>Decapodiformes</taxon>
        <taxon>Sepiida</taxon>
        <taxon>Sepiina</taxon>
        <taxon>Sepiidae</taxon>
        <taxon>Acanthosepion</taxon>
    </lineage>
</organism>
<comment type="caution">
    <text evidence="1">The sequence shown here is derived from an EMBL/GenBank/DDBJ whole genome shotgun (WGS) entry which is preliminary data.</text>
</comment>
<keyword evidence="2" id="KW-1185">Reference proteome</keyword>
<dbReference type="EMBL" id="CAHIKZ030002101">
    <property type="protein sequence ID" value="CAE1281145.1"/>
    <property type="molecule type" value="Genomic_DNA"/>
</dbReference>
<dbReference type="AlphaFoldDB" id="A0A812CW06"/>
<proteinExistence type="predicted"/>
<name>A0A812CW06_ACAPH</name>
<reference evidence="1" key="1">
    <citation type="submission" date="2021-01" db="EMBL/GenBank/DDBJ databases">
        <authorList>
            <person name="Li R."/>
            <person name="Bekaert M."/>
        </authorList>
    </citation>
    <scope>NUCLEOTIDE SEQUENCE</scope>
    <source>
        <strain evidence="1">Farmed</strain>
    </source>
</reference>
<evidence type="ECO:0000313" key="1">
    <source>
        <dbReference type="EMBL" id="CAE1281145.1"/>
    </source>
</evidence>
<gene>
    <name evidence="1" type="ORF">SPHA_42740</name>
</gene>
<dbReference type="Proteomes" id="UP000597762">
    <property type="component" value="Unassembled WGS sequence"/>
</dbReference>